<feature type="region of interest" description="Disordered" evidence="1">
    <location>
        <begin position="30"/>
        <end position="59"/>
    </location>
</feature>
<feature type="compositionally biased region" description="Polar residues" evidence="1">
    <location>
        <begin position="47"/>
        <end position="59"/>
    </location>
</feature>
<feature type="non-terminal residue" evidence="2">
    <location>
        <position position="1"/>
    </location>
</feature>
<dbReference type="EMBL" id="CAJDYZ010009157">
    <property type="protein sequence ID" value="CAD1476267.1"/>
    <property type="molecule type" value="Genomic_DNA"/>
</dbReference>
<gene>
    <name evidence="2" type="ORF">MHI_LOCUS634856</name>
</gene>
<organism evidence="2 3">
    <name type="scientific">Heterotrigona itama</name>
    <dbReference type="NCBI Taxonomy" id="395501"/>
    <lineage>
        <taxon>Eukaryota</taxon>
        <taxon>Metazoa</taxon>
        <taxon>Ecdysozoa</taxon>
        <taxon>Arthropoda</taxon>
        <taxon>Hexapoda</taxon>
        <taxon>Insecta</taxon>
        <taxon>Pterygota</taxon>
        <taxon>Neoptera</taxon>
        <taxon>Endopterygota</taxon>
        <taxon>Hymenoptera</taxon>
        <taxon>Apocrita</taxon>
        <taxon>Aculeata</taxon>
        <taxon>Apoidea</taxon>
        <taxon>Anthophila</taxon>
        <taxon>Apidae</taxon>
        <taxon>Heterotrigona</taxon>
    </lineage>
</organism>
<comment type="caution">
    <text evidence="2">The sequence shown here is derived from an EMBL/GenBank/DDBJ whole genome shotgun (WGS) entry which is preliminary data.</text>
</comment>
<proteinExistence type="predicted"/>
<protein>
    <submittedName>
        <fullName evidence="2">Uncharacterized protein</fullName>
    </submittedName>
</protein>
<evidence type="ECO:0000256" key="1">
    <source>
        <dbReference type="SAM" id="MobiDB-lite"/>
    </source>
</evidence>
<sequence length="59" mass="6529">IQNTGSCLLNFRFSLTDVLEGDISRLQDTFPARFPKKGKGKAEKQTSNEGGIRRQSSAE</sequence>
<accession>A0A6V7HD01</accession>
<keyword evidence="3" id="KW-1185">Reference proteome</keyword>
<dbReference type="OrthoDB" id="6612278at2759"/>
<reference evidence="2" key="1">
    <citation type="submission" date="2020-07" db="EMBL/GenBank/DDBJ databases">
        <authorList>
            <person name="Nazaruddin N."/>
        </authorList>
    </citation>
    <scope>NUCLEOTIDE SEQUENCE</scope>
</reference>
<evidence type="ECO:0000313" key="3">
    <source>
        <dbReference type="Proteomes" id="UP000752696"/>
    </source>
</evidence>
<name>A0A6V7HD01_9HYME</name>
<dbReference type="Proteomes" id="UP000752696">
    <property type="component" value="Unassembled WGS sequence"/>
</dbReference>
<dbReference type="AlphaFoldDB" id="A0A6V7HD01"/>
<evidence type="ECO:0000313" key="2">
    <source>
        <dbReference type="EMBL" id="CAD1476267.1"/>
    </source>
</evidence>